<dbReference type="VEuPathDB" id="FungiDB:I7I51_07076"/>
<reference evidence="2" key="1">
    <citation type="submission" date="2021-01" db="EMBL/GenBank/DDBJ databases">
        <title>Chromosome-level genome assembly of a human fungal pathogen reveals clustering of transcriptionally co-regulated genes.</title>
        <authorList>
            <person name="Voorhies M."/>
            <person name="Cohen S."/>
            <person name="Shea T.P."/>
            <person name="Petrus S."/>
            <person name="Munoz J.F."/>
            <person name="Poplawski S."/>
            <person name="Goldman W.E."/>
            <person name="Michael T."/>
            <person name="Cuomo C.A."/>
            <person name="Sil A."/>
            <person name="Beyhan S."/>
        </authorList>
    </citation>
    <scope>NUCLEOTIDE SEQUENCE</scope>
    <source>
        <strain evidence="2">WU24</strain>
    </source>
</reference>
<feature type="region of interest" description="Disordered" evidence="1">
    <location>
        <begin position="1"/>
        <end position="93"/>
    </location>
</feature>
<dbReference type="OrthoDB" id="10531796at2759"/>
<organism evidence="2 3">
    <name type="scientific">Ajellomyces capsulatus</name>
    <name type="common">Darling's disease fungus</name>
    <name type="synonym">Histoplasma capsulatum</name>
    <dbReference type="NCBI Taxonomy" id="5037"/>
    <lineage>
        <taxon>Eukaryota</taxon>
        <taxon>Fungi</taxon>
        <taxon>Dikarya</taxon>
        <taxon>Ascomycota</taxon>
        <taxon>Pezizomycotina</taxon>
        <taxon>Eurotiomycetes</taxon>
        <taxon>Eurotiomycetidae</taxon>
        <taxon>Onygenales</taxon>
        <taxon>Ajellomycetaceae</taxon>
        <taxon>Histoplasma</taxon>
    </lineage>
</organism>
<gene>
    <name evidence="2" type="ORF">I7I51_07076</name>
</gene>
<evidence type="ECO:0000256" key="1">
    <source>
        <dbReference type="SAM" id="MobiDB-lite"/>
    </source>
</evidence>
<dbReference type="Proteomes" id="UP000663671">
    <property type="component" value="Chromosome 3"/>
</dbReference>
<sequence length="189" mass="21079">MRDGQVAPAYGFAIRNRSNWQASWPATKKENQKSKGWDEKRRGEGIASDGERGTSNSKPKCDQEGKERARERESQRGVEHWRIRGARTESDEERDIWRVERTEEKVKKVQHRSQSMLRAAPGEDLGIATDRGGRKEYQMGCGMSVGGGRREEVDVELGVVEVVEGVASCLGMGRAMAGNSGHEKGIHRA</sequence>
<dbReference type="AlphaFoldDB" id="A0A8A1MJF3"/>
<protein>
    <submittedName>
        <fullName evidence="2">Uncharacterized protein</fullName>
    </submittedName>
</protein>
<dbReference type="EMBL" id="CP069115">
    <property type="protein sequence ID" value="QSS66221.1"/>
    <property type="molecule type" value="Genomic_DNA"/>
</dbReference>
<name>A0A8A1MJF3_AJECA</name>
<feature type="compositionally biased region" description="Basic and acidic residues" evidence="1">
    <location>
        <begin position="59"/>
        <end position="93"/>
    </location>
</feature>
<evidence type="ECO:0000313" key="2">
    <source>
        <dbReference type="EMBL" id="QSS66221.1"/>
    </source>
</evidence>
<evidence type="ECO:0000313" key="3">
    <source>
        <dbReference type="Proteomes" id="UP000663671"/>
    </source>
</evidence>
<feature type="compositionally biased region" description="Basic and acidic residues" evidence="1">
    <location>
        <begin position="27"/>
        <end position="52"/>
    </location>
</feature>
<proteinExistence type="predicted"/>
<accession>A0A8A1MJF3</accession>